<organism evidence="7 8">
    <name type="scientific">Verticiella sediminum</name>
    <dbReference type="NCBI Taxonomy" id="1247510"/>
    <lineage>
        <taxon>Bacteria</taxon>
        <taxon>Pseudomonadati</taxon>
        <taxon>Pseudomonadota</taxon>
        <taxon>Betaproteobacteria</taxon>
        <taxon>Burkholderiales</taxon>
        <taxon>Alcaligenaceae</taxon>
        <taxon>Verticiella</taxon>
    </lineage>
</organism>
<keyword evidence="3" id="KW-0479">Metal-binding</keyword>
<comment type="caution">
    <text evidence="7">The sequence shown here is derived from an EMBL/GenBank/DDBJ whole genome shotgun (WGS) entry which is preliminary data.</text>
</comment>
<keyword evidence="2" id="KW-0997">Cell inner membrane</keyword>
<evidence type="ECO:0000256" key="5">
    <source>
        <dbReference type="ARBA" id="ARBA00023211"/>
    </source>
</evidence>
<dbReference type="EMBL" id="VLTJ01000042">
    <property type="protein sequence ID" value="TSH88960.1"/>
    <property type="molecule type" value="Genomic_DNA"/>
</dbReference>
<dbReference type="Proteomes" id="UP000318405">
    <property type="component" value="Unassembled WGS sequence"/>
</dbReference>
<dbReference type="Pfam" id="PF00149">
    <property type="entry name" value="Metallophos"/>
    <property type="match status" value="1"/>
</dbReference>
<dbReference type="SUPFAM" id="SSF56300">
    <property type="entry name" value="Metallo-dependent phosphatases"/>
    <property type="match status" value="1"/>
</dbReference>
<dbReference type="AlphaFoldDB" id="A0A556A7V4"/>
<dbReference type="GO" id="GO:0009245">
    <property type="term" value="P:lipid A biosynthetic process"/>
    <property type="evidence" value="ECO:0007669"/>
    <property type="project" value="TreeGrafter"/>
</dbReference>
<evidence type="ECO:0000313" key="7">
    <source>
        <dbReference type="EMBL" id="TSH88960.1"/>
    </source>
</evidence>
<evidence type="ECO:0000256" key="1">
    <source>
        <dbReference type="ARBA" id="ARBA00022475"/>
    </source>
</evidence>
<dbReference type="PANTHER" id="PTHR34990">
    <property type="entry name" value="UDP-2,3-DIACYLGLUCOSAMINE HYDROLASE-RELATED"/>
    <property type="match status" value="1"/>
</dbReference>
<evidence type="ECO:0000259" key="6">
    <source>
        <dbReference type="Pfam" id="PF00149"/>
    </source>
</evidence>
<evidence type="ECO:0000256" key="3">
    <source>
        <dbReference type="ARBA" id="ARBA00022723"/>
    </source>
</evidence>
<dbReference type="PANTHER" id="PTHR34990:SF2">
    <property type="entry name" value="BLL8164 PROTEIN"/>
    <property type="match status" value="1"/>
</dbReference>
<evidence type="ECO:0000313" key="8">
    <source>
        <dbReference type="Proteomes" id="UP000318405"/>
    </source>
</evidence>
<dbReference type="GO" id="GO:0008758">
    <property type="term" value="F:UDP-2,3-diacylglucosamine hydrolase activity"/>
    <property type="evidence" value="ECO:0007669"/>
    <property type="project" value="TreeGrafter"/>
</dbReference>
<evidence type="ECO:0000256" key="2">
    <source>
        <dbReference type="ARBA" id="ARBA00022519"/>
    </source>
</evidence>
<dbReference type="GO" id="GO:0046872">
    <property type="term" value="F:metal ion binding"/>
    <property type="evidence" value="ECO:0007669"/>
    <property type="project" value="UniProtKB-KW"/>
</dbReference>
<reference evidence="7 8" key="1">
    <citation type="submission" date="2019-07" db="EMBL/GenBank/DDBJ databases">
        <title>Qingshengfaniella alkalisoli gen. nov., sp. nov., isolated from saline soil.</title>
        <authorList>
            <person name="Xu L."/>
            <person name="Huang X.-X."/>
            <person name="Sun J.-Q."/>
        </authorList>
    </citation>
    <scope>NUCLEOTIDE SEQUENCE [LARGE SCALE GENOMIC DNA]</scope>
    <source>
        <strain evidence="7 8">DSM 27279</strain>
    </source>
</reference>
<dbReference type="InterPro" id="IPR029052">
    <property type="entry name" value="Metallo-depent_PP-like"/>
</dbReference>
<feature type="domain" description="Calcineurin-like phosphoesterase" evidence="6">
    <location>
        <begin position="20"/>
        <end position="218"/>
    </location>
</feature>
<name>A0A556A7V4_9BURK</name>
<dbReference type="Gene3D" id="3.60.21.10">
    <property type="match status" value="1"/>
</dbReference>
<dbReference type="CDD" id="cd07398">
    <property type="entry name" value="MPP_YbbF-LpxH"/>
    <property type="match status" value="1"/>
</dbReference>
<dbReference type="OrthoDB" id="9802481at2"/>
<proteinExistence type="predicted"/>
<dbReference type="RefSeq" id="WP_143951076.1">
    <property type="nucleotide sequence ID" value="NZ_BAABMB010000005.1"/>
</dbReference>
<keyword evidence="1" id="KW-1003">Cell membrane</keyword>
<evidence type="ECO:0000256" key="4">
    <source>
        <dbReference type="ARBA" id="ARBA00023136"/>
    </source>
</evidence>
<sequence>MHDARIAADPSAATTRRYRAIWISDLHLGTAGCQALPLLDFLQSHESDTLYLVGDIVDGWQLKRRWQWPQAHNDVVQNILRKAARGTRVVYIPGNHDAFARDYVDLQFGGIDVQYEAEHTTLQGKRLWITHGDLFDGVMHYARWLAYLGDRLYQSALLANAWFNRARARMGLEYWSLSQFLKHKVKDAAAFITAFEEALMQEAHRRGFDGVVCGHIHKAEIREIDGILYCNDGDWVESLTALVEHWDGRLEIVHWVGTPALRATPSLESAPYALPEGALHE</sequence>
<dbReference type="InterPro" id="IPR043461">
    <property type="entry name" value="LpxH-like"/>
</dbReference>
<keyword evidence="5" id="KW-0464">Manganese</keyword>
<keyword evidence="4" id="KW-0472">Membrane</keyword>
<dbReference type="InterPro" id="IPR004843">
    <property type="entry name" value="Calcineurin-like_PHP"/>
</dbReference>
<dbReference type="GO" id="GO:0016020">
    <property type="term" value="C:membrane"/>
    <property type="evidence" value="ECO:0007669"/>
    <property type="project" value="GOC"/>
</dbReference>
<protein>
    <submittedName>
        <fullName evidence="7">UDP-2,3-diacylglucosamine diphosphatase</fullName>
    </submittedName>
</protein>
<accession>A0A556A7V4</accession>
<gene>
    <name evidence="7" type="ORF">FOZ76_25350</name>
</gene>
<keyword evidence="8" id="KW-1185">Reference proteome</keyword>